<gene>
    <name evidence="1" type="ORF">IWW38_006351</name>
</gene>
<comment type="caution">
    <text evidence="1">The sequence shown here is derived from an EMBL/GenBank/DDBJ whole genome shotgun (WGS) entry which is preliminary data.</text>
</comment>
<reference evidence="1" key="1">
    <citation type="submission" date="2022-07" db="EMBL/GenBank/DDBJ databases">
        <title>Phylogenomic reconstructions and comparative analyses of Kickxellomycotina fungi.</title>
        <authorList>
            <person name="Reynolds N.K."/>
            <person name="Stajich J.E."/>
            <person name="Barry K."/>
            <person name="Grigoriev I.V."/>
            <person name="Crous P."/>
            <person name="Smith M.E."/>
        </authorList>
    </citation>
    <scope>NUCLEOTIDE SEQUENCE</scope>
    <source>
        <strain evidence="1">CBS 190363</strain>
    </source>
</reference>
<name>A0ACC1LU08_9FUNG</name>
<sequence>MATNINRLIGATDNGLHVDCSASTTGPTFHFTIGDGTSAGSIVIPVYPHQYILGDGNPGHGCMSAFQPGGPKNKWILGLPFFTNRTITFDIDEGRIGFSQLHRNLSLYERDIDNVLEDDEVLGPEDVDGALGPPSPANNMFSAQNNDYVTDFVSSVGSRQREFVWWTISACTT</sequence>
<proteinExistence type="predicted"/>
<protein>
    <submittedName>
        <fullName evidence="1">Uncharacterized protein</fullName>
    </submittedName>
</protein>
<accession>A0ACC1LU08</accession>
<keyword evidence="2" id="KW-1185">Reference proteome</keyword>
<dbReference type="EMBL" id="JANBVB010003573">
    <property type="protein sequence ID" value="KAJ2878319.1"/>
    <property type="molecule type" value="Genomic_DNA"/>
</dbReference>
<feature type="non-terminal residue" evidence="1">
    <location>
        <position position="173"/>
    </location>
</feature>
<organism evidence="1 2">
    <name type="scientific">Coemansia aciculifera</name>
    <dbReference type="NCBI Taxonomy" id="417176"/>
    <lineage>
        <taxon>Eukaryota</taxon>
        <taxon>Fungi</taxon>
        <taxon>Fungi incertae sedis</taxon>
        <taxon>Zoopagomycota</taxon>
        <taxon>Kickxellomycotina</taxon>
        <taxon>Kickxellomycetes</taxon>
        <taxon>Kickxellales</taxon>
        <taxon>Kickxellaceae</taxon>
        <taxon>Coemansia</taxon>
    </lineage>
</organism>
<dbReference type="Proteomes" id="UP001139981">
    <property type="component" value="Unassembled WGS sequence"/>
</dbReference>
<evidence type="ECO:0000313" key="1">
    <source>
        <dbReference type="EMBL" id="KAJ2878319.1"/>
    </source>
</evidence>
<evidence type="ECO:0000313" key="2">
    <source>
        <dbReference type="Proteomes" id="UP001139981"/>
    </source>
</evidence>